<reference evidence="1" key="2">
    <citation type="submission" date="2021-09" db="EMBL/GenBank/DDBJ databases">
        <authorList>
            <person name="Jia N."/>
            <person name="Wang J."/>
            <person name="Shi W."/>
            <person name="Du L."/>
            <person name="Sun Y."/>
            <person name="Zhan W."/>
            <person name="Jiang J."/>
            <person name="Wang Q."/>
            <person name="Zhang B."/>
            <person name="Ji P."/>
            <person name="Sakyi L.B."/>
            <person name="Cui X."/>
            <person name="Yuan T."/>
            <person name="Jiang B."/>
            <person name="Yang W."/>
            <person name="Lam T.T.-Y."/>
            <person name="Chang Q."/>
            <person name="Ding S."/>
            <person name="Wang X."/>
            <person name="Zhu J."/>
            <person name="Ruan X."/>
            <person name="Zhao L."/>
            <person name="Wei J."/>
            <person name="Que T."/>
            <person name="Du C."/>
            <person name="Cheng J."/>
            <person name="Dai P."/>
            <person name="Han X."/>
            <person name="Huang E."/>
            <person name="Gao Y."/>
            <person name="Liu J."/>
            <person name="Shao H."/>
            <person name="Ye R."/>
            <person name="Li L."/>
            <person name="Wei W."/>
            <person name="Wang X."/>
            <person name="Wang C."/>
            <person name="Huo Q."/>
            <person name="Li W."/>
            <person name="Guo W."/>
            <person name="Chen H."/>
            <person name="Chen S."/>
            <person name="Zhou L."/>
            <person name="Zhou L."/>
            <person name="Ni X."/>
            <person name="Tian J."/>
            <person name="Zhou Y."/>
            <person name="Sheng Y."/>
            <person name="Liu T."/>
            <person name="Pan Y."/>
            <person name="Xia L."/>
            <person name="Li J."/>
            <person name="Zhao F."/>
            <person name="Cao W."/>
        </authorList>
    </citation>
    <scope>NUCLEOTIDE SEQUENCE</scope>
    <source>
        <strain evidence="1">Rmic-2018</strain>
        <tissue evidence="1">Larvae</tissue>
    </source>
</reference>
<name>A0A9J6EDM3_RHIMP</name>
<accession>A0A9J6EDM3</accession>
<evidence type="ECO:0000313" key="2">
    <source>
        <dbReference type="Proteomes" id="UP000821866"/>
    </source>
</evidence>
<organism evidence="1 2">
    <name type="scientific">Rhipicephalus microplus</name>
    <name type="common">Cattle tick</name>
    <name type="synonym">Boophilus microplus</name>
    <dbReference type="NCBI Taxonomy" id="6941"/>
    <lineage>
        <taxon>Eukaryota</taxon>
        <taxon>Metazoa</taxon>
        <taxon>Ecdysozoa</taxon>
        <taxon>Arthropoda</taxon>
        <taxon>Chelicerata</taxon>
        <taxon>Arachnida</taxon>
        <taxon>Acari</taxon>
        <taxon>Parasitiformes</taxon>
        <taxon>Ixodida</taxon>
        <taxon>Ixodoidea</taxon>
        <taxon>Ixodidae</taxon>
        <taxon>Rhipicephalinae</taxon>
        <taxon>Rhipicephalus</taxon>
        <taxon>Boophilus</taxon>
    </lineage>
</organism>
<comment type="caution">
    <text evidence="1">The sequence shown here is derived from an EMBL/GenBank/DDBJ whole genome shotgun (WGS) entry which is preliminary data.</text>
</comment>
<dbReference type="AlphaFoldDB" id="A0A9J6EDM3"/>
<sequence length="166" mass="18394">MVNLKKVASLCDFGAFSEQALRGRLIASLHSEAIHCRLLAMSDSELTWDRVWNNITAMEMVAKDAVEMVAENTVEQSASDSVIHWQSQSAALRRSSQSGPYTGHVPVNTTKTSVTRTKALCQRCGEKHAPPLLTRAMAEKVERMKQPRRGVCTSRRSVCSYITDPS</sequence>
<evidence type="ECO:0000313" key="1">
    <source>
        <dbReference type="EMBL" id="KAH8032375.1"/>
    </source>
</evidence>
<proteinExistence type="predicted"/>
<dbReference type="VEuPathDB" id="VectorBase:LOC119181564"/>
<reference evidence="1" key="1">
    <citation type="journal article" date="2020" name="Cell">
        <title>Large-Scale Comparative Analyses of Tick Genomes Elucidate Their Genetic Diversity and Vector Capacities.</title>
        <authorList>
            <consortium name="Tick Genome and Microbiome Consortium (TIGMIC)"/>
            <person name="Jia N."/>
            <person name="Wang J."/>
            <person name="Shi W."/>
            <person name="Du L."/>
            <person name="Sun Y."/>
            <person name="Zhan W."/>
            <person name="Jiang J.F."/>
            <person name="Wang Q."/>
            <person name="Zhang B."/>
            <person name="Ji P."/>
            <person name="Bell-Sakyi L."/>
            <person name="Cui X.M."/>
            <person name="Yuan T.T."/>
            <person name="Jiang B.G."/>
            <person name="Yang W.F."/>
            <person name="Lam T.T."/>
            <person name="Chang Q.C."/>
            <person name="Ding S.J."/>
            <person name="Wang X.J."/>
            <person name="Zhu J.G."/>
            <person name="Ruan X.D."/>
            <person name="Zhao L."/>
            <person name="Wei J.T."/>
            <person name="Ye R.Z."/>
            <person name="Que T.C."/>
            <person name="Du C.H."/>
            <person name="Zhou Y.H."/>
            <person name="Cheng J.X."/>
            <person name="Dai P.F."/>
            <person name="Guo W.B."/>
            <person name="Han X.H."/>
            <person name="Huang E.J."/>
            <person name="Li L.F."/>
            <person name="Wei W."/>
            <person name="Gao Y.C."/>
            <person name="Liu J.Z."/>
            <person name="Shao H.Z."/>
            <person name="Wang X."/>
            <person name="Wang C.C."/>
            <person name="Yang T.C."/>
            <person name="Huo Q.B."/>
            <person name="Li W."/>
            <person name="Chen H.Y."/>
            <person name="Chen S.E."/>
            <person name="Zhou L.G."/>
            <person name="Ni X.B."/>
            <person name="Tian J.H."/>
            <person name="Sheng Y."/>
            <person name="Liu T."/>
            <person name="Pan Y.S."/>
            <person name="Xia L.Y."/>
            <person name="Li J."/>
            <person name="Zhao F."/>
            <person name="Cao W.C."/>
        </authorList>
    </citation>
    <scope>NUCLEOTIDE SEQUENCE</scope>
    <source>
        <strain evidence="1">Rmic-2018</strain>
    </source>
</reference>
<gene>
    <name evidence="1" type="ORF">HPB51_024410</name>
</gene>
<keyword evidence="2" id="KW-1185">Reference proteome</keyword>
<dbReference type="Proteomes" id="UP000821866">
    <property type="component" value="Chromosome 3"/>
</dbReference>
<protein>
    <submittedName>
        <fullName evidence="1">Uncharacterized protein</fullName>
    </submittedName>
</protein>
<dbReference type="EMBL" id="JABSTU010000005">
    <property type="protein sequence ID" value="KAH8032375.1"/>
    <property type="molecule type" value="Genomic_DNA"/>
</dbReference>